<gene>
    <name evidence="2" type="ORF">METZ01_LOCUS205452</name>
</gene>
<feature type="domain" description="Metallo-beta-lactamase" evidence="1">
    <location>
        <begin position="52"/>
        <end position="187"/>
    </location>
</feature>
<sequence>MMTLIRVASSITAAVAVALALAPDARAQRDFSTVQIRAHHVSGSIYYLEGAGGNIVLSSGDDGVVMIDDQFAPLTDKIVAAIGELNGGDIRFVINTHVHPDHTGGNENLGRMGIDILARDAVRKRLVETLPEVALPVLTYSDAITLHLNGEETYAFPVAPAHTDGDSYIYFRDSDVLAAGDVFRTTGYPY</sequence>
<name>A0A382EPI5_9ZZZZ</name>
<protein>
    <recommendedName>
        <fullName evidence="1">Metallo-beta-lactamase domain-containing protein</fullName>
    </recommendedName>
</protein>
<dbReference type="SMART" id="SM00849">
    <property type="entry name" value="Lactamase_B"/>
    <property type="match status" value="1"/>
</dbReference>
<organism evidence="2">
    <name type="scientific">marine metagenome</name>
    <dbReference type="NCBI Taxonomy" id="408172"/>
    <lineage>
        <taxon>unclassified sequences</taxon>
        <taxon>metagenomes</taxon>
        <taxon>ecological metagenomes</taxon>
    </lineage>
</organism>
<dbReference type="AlphaFoldDB" id="A0A382EPI5"/>
<evidence type="ECO:0000259" key="1">
    <source>
        <dbReference type="SMART" id="SM00849"/>
    </source>
</evidence>
<dbReference type="EMBL" id="UINC01045622">
    <property type="protein sequence ID" value="SVB52598.1"/>
    <property type="molecule type" value="Genomic_DNA"/>
</dbReference>
<dbReference type="InterPro" id="IPR036866">
    <property type="entry name" value="RibonucZ/Hydroxyglut_hydro"/>
</dbReference>
<dbReference type="PANTHER" id="PTHR42951:SF4">
    <property type="entry name" value="ACYL-COENZYME A THIOESTERASE MBLAC2"/>
    <property type="match status" value="1"/>
</dbReference>
<proteinExistence type="predicted"/>
<dbReference type="InterPro" id="IPR001279">
    <property type="entry name" value="Metallo-B-lactamas"/>
</dbReference>
<dbReference type="SUPFAM" id="SSF56281">
    <property type="entry name" value="Metallo-hydrolase/oxidoreductase"/>
    <property type="match status" value="1"/>
</dbReference>
<dbReference type="Pfam" id="PF00753">
    <property type="entry name" value="Lactamase_B"/>
    <property type="match status" value="1"/>
</dbReference>
<feature type="non-terminal residue" evidence="2">
    <location>
        <position position="190"/>
    </location>
</feature>
<accession>A0A382EPI5</accession>
<reference evidence="2" key="1">
    <citation type="submission" date="2018-05" db="EMBL/GenBank/DDBJ databases">
        <authorList>
            <person name="Lanie J.A."/>
            <person name="Ng W.-L."/>
            <person name="Kazmierczak K.M."/>
            <person name="Andrzejewski T.M."/>
            <person name="Davidsen T.M."/>
            <person name="Wayne K.J."/>
            <person name="Tettelin H."/>
            <person name="Glass J.I."/>
            <person name="Rusch D."/>
            <person name="Podicherti R."/>
            <person name="Tsui H.-C.T."/>
            <person name="Winkler M.E."/>
        </authorList>
    </citation>
    <scope>NUCLEOTIDE SEQUENCE</scope>
</reference>
<dbReference type="Gene3D" id="3.60.15.10">
    <property type="entry name" value="Ribonuclease Z/Hydroxyacylglutathione hydrolase-like"/>
    <property type="match status" value="1"/>
</dbReference>
<evidence type="ECO:0000313" key="2">
    <source>
        <dbReference type="EMBL" id="SVB52598.1"/>
    </source>
</evidence>
<dbReference type="PANTHER" id="PTHR42951">
    <property type="entry name" value="METALLO-BETA-LACTAMASE DOMAIN-CONTAINING"/>
    <property type="match status" value="1"/>
</dbReference>
<dbReference type="InterPro" id="IPR050855">
    <property type="entry name" value="NDM-1-like"/>
</dbReference>